<proteinExistence type="predicted"/>
<dbReference type="CDD" id="cd20615">
    <property type="entry name" value="CYP_GliC-like"/>
    <property type="match status" value="1"/>
</dbReference>
<comment type="cofactor">
    <cofactor evidence="1">
        <name>heme</name>
        <dbReference type="ChEBI" id="CHEBI:30413"/>
    </cofactor>
</comment>
<keyword evidence="6" id="KW-0472">Membrane</keyword>
<feature type="transmembrane region" description="Helical" evidence="6">
    <location>
        <begin position="29"/>
        <end position="46"/>
    </location>
</feature>
<dbReference type="EMBL" id="NRSZ01000279">
    <property type="protein sequence ID" value="PNY28309.1"/>
    <property type="molecule type" value="Genomic_DNA"/>
</dbReference>
<dbReference type="GO" id="GO:0016705">
    <property type="term" value="F:oxidoreductase activity, acting on paired donors, with incorporation or reduction of molecular oxygen"/>
    <property type="evidence" value="ECO:0007669"/>
    <property type="project" value="InterPro"/>
</dbReference>
<evidence type="ECO:0000256" key="6">
    <source>
        <dbReference type="SAM" id="Phobius"/>
    </source>
</evidence>
<dbReference type="OrthoDB" id="4917465at2759"/>
<dbReference type="STRING" id="45235.A0A2K3QLB5"/>
<organism evidence="7 8">
    <name type="scientific">Tolypocladium capitatum</name>
    <dbReference type="NCBI Taxonomy" id="45235"/>
    <lineage>
        <taxon>Eukaryota</taxon>
        <taxon>Fungi</taxon>
        <taxon>Dikarya</taxon>
        <taxon>Ascomycota</taxon>
        <taxon>Pezizomycotina</taxon>
        <taxon>Sordariomycetes</taxon>
        <taxon>Hypocreomycetidae</taxon>
        <taxon>Hypocreales</taxon>
        <taxon>Ophiocordycipitaceae</taxon>
        <taxon>Tolypocladium</taxon>
    </lineage>
</organism>
<evidence type="ECO:0000313" key="7">
    <source>
        <dbReference type="EMBL" id="PNY28309.1"/>
    </source>
</evidence>
<dbReference type="Gene3D" id="1.10.630.10">
    <property type="entry name" value="Cytochrome P450"/>
    <property type="match status" value="1"/>
</dbReference>
<evidence type="ECO:0000256" key="3">
    <source>
        <dbReference type="ARBA" id="ARBA00022723"/>
    </source>
</evidence>
<evidence type="ECO:0000256" key="5">
    <source>
        <dbReference type="ARBA" id="ARBA00023004"/>
    </source>
</evidence>
<dbReference type="Pfam" id="PF00067">
    <property type="entry name" value="p450"/>
    <property type="match status" value="1"/>
</dbReference>
<keyword evidence="6" id="KW-1133">Transmembrane helix</keyword>
<dbReference type="GO" id="GO:0020037">
    <property type="term" value="F:heme binding"/>
    <property type="evidence" value="ECO:0007669"/>
    <property type="project" value="InterPro"/>
</dbReference>
<comment type="caution">
    <text evidence="7">The sequence shown here is derived from an EMBL/GenBank/DDBJ whole genome shotgun (WGS) entry which is preliminary data.</text>
</comment>
<accession>A0A2K3QLB5</accession>
<evidence type="ECO:0000256" key="2">
    <source>
        <dbReference type="ARBA" id="ARBA00022617"/>
    </source>
</evidence>
<keyword evidence="2" id="KW-0349">Heme</keyword>
<dbReference type="GO" id="GO:0004497">
    <property type="term" value="F:monooxygenase activity"/>
    <property type="evidence" value="ECO:0007669"/>
    <property type="project" value="InterPro"/>
</dbReference>
<dbReference type="SUPFAM" id="SSF48264">
    <property type="entry name" value="Cytochrome P450"/>
    <property type="match status" value="1"/>
</dbReference>
<dbReference type="GO" id="GO:0005506">
    <property type="term" value="F:iron ion binding"/>
    <property type="evidence" value="ECO:0007669"/>
    <property type="project" value="InterPro"/>
</dbReference>
<dbReference type="GO" id="GO:0044550">
    <property type="term" value="P:secondary metabolite biosynthetic process"/>
    <property type="evidence" value="ECO:0007669"/>
    <property type="project" value="UniProtKB-ARBA"/>
</dbReference>
<dbReference type="Proteomes" id="UP000236621">
    <property type="component" value="Unassembled WGS sequence"/>
</dbReference>
<keyword evidence="8" id="KW-1185">Reference proteome</keyword>
<evidence type="ECO:0000256" key="4">
    <source>
        <dbReference type="ARBA" id="ARBA00023002"/>
    </source>
</evidence>
<keyword evidence="3" id="KW-0479">Metal-binding</keyword>
<reference evidence="7 8" key="1">
    <citation type="submission" date="2017-08" db="EMBL/GenBank/DDBJ databases">
        <title>Harnessing the power of phylogenomics to disentangle the directionality and signatures of interkingdom host jumping in the parasitic fungal genus Tolypocladium.</title>
        <authorList>
            <person name="Quandt C.A."/>
            <person name="Patterson W."/>
            <person name="Spatafora J.W."/>
        </authorList>
    </citation>
    <scope>NUCLEOTIDE SEQUENCE [LARGE SCALE GENOMIC DNA]</scope>
    <source>
        <strain evidence="7 8">CBS 113982</strain>
    </source>
</reference>
<dbReference type="AlphaFoldDB" id="A0A2K3QLB5"/>
<keyword evidence="5" id="KW-0408">Iron</keyword>
<gene>
    <name evidence="7" type="ORF">TCAP_01763</name>
</gene>
<keyword evidence="6" id="KW-0812">Transmembrane</keyword>
<dbReference type="PANTHER" id="PTHR24305:SF235">
    <property type="entry name" value="CYTOCHROME P450 MONOOXYGENASE APDB-RELATED"/>
    <property type="match status" value="1"/>
</dbReference>
<dbReference type="PANTHER" id="PTHR24305">
    <property type="entry name" value="CYTOCHROME P450"/>
    <property type="match status" value="1"/>
</dbReference>
<evidence type="ECO:0000313" key="8">
    <source>
        <dbReference type="Proteomes" id="UP000236621"/>
    </source>
</evidence>
<keyword evidence="4" id="KW-0560">Oxidoreductase</keyword>
<sequence>MNSTDHPFISLLRPFGGTDGLTHTSPSSVLAYGIGLFFILALLFQHNGNKIKCFDMDGVPMKELCISGASKAAMLFQPYVLSLVAGGLGLADNGDNSGRPLVSKQGEKLAHDEPYIICSGKHREVVLHAAEHVREFFRNDSKDHFKPTGMNFGDYFNRCSHRTTNTCTMESVLGQCVGALNGKQWRVVRSYFDPAYTGNASLAMVPSFQNEVVKWLNMLKNDSLRTGVRRLVVHAPTSCKILLLRVIPQTFYGAAYDDDVGMPPHAVRIWGLTVCQAYEKLVRISQIQGQVLKYVMAGGWQQHQWFNMLPTPSRRQLDLYHRDWQAFNLEMLETAQKKGLAIPAEHIFKGVQPDDAMSMDQYLQTIDEMIFINIDITGSVLAFMLNNLAKHPDFQQKLYEEIVAQKAEEGFDLSSYLARQTTLLHYLCLESVRLRPATWFSVPECTTIDKVIGRYRIPARTPIIIDVRRLNTNALTWGLDGGAFRPERFAGRSPNEYRYGYMRFGVVSGKCLGKHMADVLMKVAMMTVLEQYKIEEIEMNIGVRDGYLAFVKRKEPLEFTTGTQKREGIITG</sequence>
<evidence type="ECO:0000256" key="1">
    <source>
        <dbReference type="ARBA" id="ARBA00001971"/>
    </source>
</evidence>
<protein>
    <submittedName>
        <fullName evidence="7">Cytochrome P450</fullName>
    </submittedName>
</protein>
<dbReference type="InterPro" id="IPR001128">
    <property type="entry name" value="Cyt_P450"/>
</dbReference>
<dbReference type="InterPro" id="IPR050121">
    <property type="entry name" value="Cytochrome_P450_monoxygenase"/>
</dbReference>
<dbReference type="InterPro" id="IPR036396">
    <property type="entry name" value="Cyt_P450_sf"/>
</dbReference>
<name>A0A2K3QLB5_9HYPO</name>